<comment type="caution">
    <text evidence="1">The sequence shown here is derived from an EMBL/GenBank/DDBJ whole genome shotgun (WGS) entry which is preliminary data.</text>
</comment>
<evidence type="ECO:0000313" key="1">
    <source>
        <dbReference type="EMBL" id="ORY18848.1"/>
    </source>
</evidence>
<keyword evidence="2" id="KW-1185">Reference proteome</keyword>
<evidence type="ECO:0008006" key="3">
    <source>
        <dbReference type="Google" id="ProtNLM"/>
    </source>
</evidence>
<evidence type="ECO:0000313" key="2">
    <source>
        <dbReference type="Proteomes" id="UP000193144"/>
    </source>
</evidence>
<dbReference type="STRING" id="1231657.A0A1Y2A8L2"/>
<gene>
    <name evidence="1" type="ORF">BCR34DRAFT_596063</name>
</gene>
<protein>
    <recommendedName>
        <fullName evidence="3">Cupin 2 conserved barrel domain-containing protein</fullName>
    </recommendedName>
</protein>
<reference evidence="1 2" key="1">
    <citation type="submission" date="2016-07" db="EMBL/GenBank/DDBJ databases">
        <title>Pervasive Adenine N6-methylation of Active Genes in Fungi.</title>
        <authorList>
            <consortium name="DOE Joint Genome Institute"/>
            <person name="Mondo S.J."/>
            <person name="Dannebaum R.O."/>
            <person name="Kuo R.C."/>
            <person name="Labutti K."/>
            <person name="Haridas S."/>
            <person name="Kuo A."/>
            <person name="Salamov A."/>
            <person name="Ahrendt S.R."/>
            <person name="Lipzen A."/>
            <person name="Sullivan W."/>
            <person name="Andreopoulos W.B."/>
            <person name="Clum A."/>
            <person name="Lindquist E."/>
            <person name="Daum C."/>
            <person name="Ramamoorthy G.K."/>
            <person name="Gryganskyi A."/>
            <person name="Culley D."/>
            <person name="Magnuson J.K."/>
            <person name="James T.Y."/>
            <person name="O'Malley M.A."/>
            <person name="Stajich J.E."/>
            <person name="Spatafora J.W."/>
            <person name="Visel A."/>
            <person name="Grigoriev I.V."/>
        </authorList>
    </citation>
    <scope>NUCLEOTIDE SEQUENCE [LARGE SCALE GENOMIC DNA]</scope>
    <source>
        <strain evidence="1 2">CBS 115471</strain>
    </source>
</reference>
<dbReference type="AlphaFoldDB" id="A0A1Y2A8L2"/>
<sequence>MAKIEVNVKELEVAKVVSGPFDLFSDSFRIEFLEPPTSLNATVLMRATYFSSSPLIQQGKSHPQSPPLHLHFDQSETFLVVSGSVGTTETWAAKDEVWTAENTPHEIKPWVP</sequence>
<proteinExistence type="predicted"/>
<accession>A0A1Y2A8L2</accession>
<name>A0A1Y2A8L2_9PLEO</name>
<dbReference type="OrthoDB" id="9976870at2759"/>
<organism evidence="1 2">
    <name type="scientific">Clohesyomyces aquaticus</name>
    <dbReference type="NCBI Taxonomy" id="1231657"/>
    <lineage>
        <taxon>Eukaryota</taxon>
        <taxon>Fungi</taxon>
        <taxon>Dikarya</taxon>
        <taxon>Ascomycota</taxon>
        <taxon>Pezizomycotina</taxon>
        <taxon>Dothideomycetes</taxon>
        <taxon>Pleosporomycetidae</taxon>
        <taxon>Pleosporales</taxon>
        <taxon>Lindgomycetaceae</taxon>
        <taxon>Clohesyomyces</taxon>
    </lineage>
</organism>
<dbReference type="Proteomes" id="UP000193144">
    <property type="component" value="Unassembled WGS sequence"/>
</dbReference>
<dbReference type="EMBL" id="MCFA01000005">
    <property type="protein sequence ID" value="ORY18848.1"/>
    <property type="molecule type" value="Genomic_DNA"/>
</dbReference>